<evidence type="ECO:0000256" key="6">
    <source>
        <dbReference type="ARBA" id="ARBA00022825"/>
    </source>
</evidence>
<accession>A0A285QZK6</accession>
<comment type="subcellular location">
    <subcellularLocation>
        <location evidence="1 7">Cytoplasm</location>
    </subcellularLocation>
</comment>
<keyword evidence="3 7" id="KW-0963">Cytoplasm</keyword>
<dbReference type="Pfam" id="PF17820">
    <property type="entry name" value="PDZ_6"/>
    <property type="match status" value="1"/>
</dbReference>
<keyword evidence="14" id="KW-1185">Reference proteome</keyword>
<organism evidence="13 14">
    <name type="scientific">Sphingomonas guangdongensis</name>
    <dbReference type="NCBI Taxonomy" id="1141890"/>
    <lineage>
        <taxon>Bacteria</taxon>
        <taxon>Pseudomonadati</taxon>
        <taxon>Pseudomonadota</taxon>
        <taxon>Alphaproteobacteria</taxon>
        <taxon>Sphingomonadales</taxon>
        <taxon>Sphingomonadaceae</taxon>
        <taxon>Sphingomonas</taxon>
    </lineage>
</organism>
<dbReference type="AlphaFoldDB" id="A0A285QZK6"/>
<dbReference type="SUPFAM" id="SSF82171">
    <property type="entry name" value="DPP6 N-terminal domain-like"/>
    <property type="match status" value="1"/>
</dbReference>
<dbReference type="InterPro" id="IPR041489">
    <property type="entry name" value="PDZ_6"/>
</dbReference>
<evidence type="ECO:0000256" key="11">
    <source>
        <dbReference type="SAM" id="SignalP"/>
    </source>
</evidence>
<comment type="function">
    <text evidence="7">Degrades oligopeptides.</text>
</comment>
<name>A0A285QZK6_9SPHN</name>
<dbReference type="SMART" id="SM00245">
    <property type="entry name" value="TSPc"/>
    <property type="match status" value="1"/>
</dbReference>
<evidence type="ECO:0000256" key="8">
    <source>
        <dbReference type="PIRSR" id="PIRSR036421-1"/>
    </source>
</evidence>
<feature type="active site" description="Charge relay system" evidence="8">
    <location>
        <position position="762"/>
    </location>
</feature>
<feature type="site" description="Transition state stabilizer; via amide nitrogen" evidence="9">
    <location>
        <position position="985"/>
    </location>
</feature>
<dbReference type="InterPro" id="IPR011659">
    <property type="entry name" value="WD40"/>
</dbReference>
<keyword evidence="11" id="KW-0732">Signal</keyword>
<dbReference type="GO" id="GO:0005737">
    <property type="term" value="C:cytoplasm"/>
    <property type="evidence" value="ECO:0007669"/>
    <property type="project" value="UniProtKB-SubCell"/>
</dbReference>
<dbReference type="Gene3D" id="2.30.42.10">
    <property type="match status" value="1"/>
</dbReference>
<evidence type="ECO:0000256" key="5">
    <source>
        <dbReference type="ARBA" id="ARBA00022801"/>
    </source>
</evidence>
<dbReference type="PANTHER" id="PTHR43253:SF1">
    <property type="entry name" value="TRICORN PROTEASE HOMOLOG 2-RELATED"/>
    <property type="match status" value="1"/>
</dbReference>
<dbReference type="GO" id="GO:0008236">
    <property type="term" value="F:serine-type peptidase activity"/>
    <property type="evidence" value="ECO:0007669"/>
    <property type="project" value="UniProtKB-UniRule"/>
</dbReference>
<feature type="signal peptide" evidence="11">
    <location>
        <begin position="1"/>
        <end position="20"/>
    </location>
</feature>
<dbReference type="InterPro" id="IPR029045">
    <property type="entry name" value="ClpP/crotonase-like_dom_sf"/>
</dbReference>
<dbReference type="Gene3D" id="3.90.226.10">
    <property type="entry name" value="2-enoyl-CoA Hydratase, Chain A, domain 1"/>
    <property type="match status" value="1"/>
</dbReference>
<dbReference type="EMBL" id="OBMI01000002">
    <property type="protein sequence ID" value="SOB86928.1"/>
    <property type="molecule type" value="Genomic_DNA"/>
</dbReference>
<dbReference type="Pfam" id="PF14684">
    <property type="entry name" value="Tricorn_C1"/>
    <property type="match status" value="1"/>
</dbReference>
<evidence type="ECO:0000256" key="1">
    <source>
        <dbReference type="ARBA" id="ARBA00004496"/>
    </source>
</evidence>
<reference evidence="13 14" key="1">
    <citation type="submission" date="2017-07" db="EMBL/GenBank/DDBJ databases">
        <authorList>
            <person name="Sun Z.S."/>
            <person name="Albrecht U."/>
            <person name="Echele G."/>
            <person name="Lee C.C."/>
        </authorList>
    </citation>
    <scope>NUCLEOTIDE SEQUENCE [LARGE SCALE GENOMIC DNA]</scope>
    <source>
        <strain evidence="13 14">CGMCC 1.12672</strain>
    </source>
</reference>
<evidence type="ECO:0000256" key="9">
    <source>
        <dbReference type="PIRSR" id="PIRSR036421-3"/>
    </source>
</evidence>
<dbReference type="PANTHER" id="PTHR43253">
    <property type="entry name" value="TRICORN PROTEASE HOMOLOG 2-RELATED"/>
    <property type="match status" value="1"/>
</dbReference>
<dbReference type="Pfam" id="PF26549">
    <property type="entry name" value="Tricorn_N"/>
    <property type="match status" value="1"/>
</dbReference>
<dbReference type="InterPro" id="IPR005151">
    <property type="entry name" value="Tail-specific_protease"/>
</dbReference>
<dbReference type="PIRSF" id="PIRSF036421">
    <property type="entry name" value="Tricorn_protease"/>
    <property type="match status" value="1"/>
</dbReference>
<keyword evidence="6 7" id="KW-0720">Serine protease</keyword>
<dbReference type="SUPFAM" id="SSF52096">
    <property type="entry name" value="ClpP/crotonase"/>
    <property type="match status" value="1"/>
</dbReference>
<dbReference type="CDD" id="cd07562">
    <property type="entry name" value="Peptidase_S41_TRI"/>
    <property type="match status" value="1"/>
</dbReference>
<dbReference type="RefSeq" id="WP_097063887.1">
    <property type="nucleotide sequence ID" value="NZ_OBMI01000002.1"/>
</dbReference>
<evidence type="ECO:0000313" key="14">
    <source>
        <dbReference type="Proteomes" id="UP000219494"/>
    </source>
</evidence>
<dbReference type="InterPro" id="IPR001478">
    <property type="entry name" value="PDZ"/>
</dbReference>
<keyword evidence="4 7" id="KW-0645">Protease</keyword>
<dbReference type="Gene3D" id="2.120.10.60">
    <property type="entry name" value="Tricorn protease N-terminal domain"/>
    <property type="match status" value="2"/>
</dbReference>
<dbReference type="InterPro" id="IPR028204">
    <property type="entry name" value="Tricorn_C1"/>
</dbReference>
<comment type="similarity">
    <text evidence="2 7">Belongs to the peptidase S41B family.</text>
</comment>
<dbReference type="OrthoDB" id="9758793at2"/>
<dbReference type="SUPFAM" id="SSF69304">
    <property type="entry name" value="Tricorn protease N-terminal domain"/>
    <property type="match status" value="1"/>
</dbReference>
<gene>
    <name evidence="13" type="ORF">SAMN06297144_2044</name>
</gene>
<dbReference type="EC" id="3.4.21.-" evidence="7"/>
<evidence type="ECO:0000256" key="2">
    <source>
        <dbReference type="ARBA" id="ARBA00008524"/>
    </source>
</evidence>
<dbReference type="Pfam" id="PF03572">
    <property type="entry name" value="Peptidase_S41"/>
    <property type="match status" value="1"/>
</dbReference>
<evidence type="ECO:0000256" key="4">
    <source>
        <dbReference type="ARBA" id="ARBA00022670"/>
    </source>
</evidence>
<dbReference type="InterPro" id="IPR011042">
    <property type="entry name" value="6-blade_b-propeller_TolB-like"/>
</dbReference>
<protein>
    <recommendedName>
        <fullName evidence="7">Tricorn protease homolog</fullName>
        <ecNumber evidence="7">3.4.21.-</ecNumber>
    </recommendedName>
</protein>
<dbReference type="Proteomes" id="UP000219494">
    <property type="component" value="Unassembled WGS sequence"/>
</dbReference>
<dbReference type="SMART" id="SM00228">
    <property type="entry name" value="PDZ"/>
    <property type="match status" value="1"/>
</dbReference>
<evidence type="ECO:0000256" key="10">
    <source>
        <dbReference type="SAM" id="MobiDB-lite"/>
    </source>
</evidence>
<feature type="domain" description="PDZ" evidence="12">
    <location>
        <begin position="772"/>
        <end position="836"/>
    </location>
</feature>
<evidence type="ECO:0000256" key="7">
    <source>
        <dbReference type="PIRNR" id="PIRNR036421"/>
    </source>
</evidence>
<keyword evidence="5 7" id="KW-0378">Hydrolase</keyword>
<dbReference type="InterPro" id="IPR012393">
    <property type="entry name" value="Tricorn_protease"/>
</dbReference>
<dbReference type="Gene3D" id="2.120.10.30">
    <property type="entry name" value="TolB, C-terminal domain"/>
    <property type="match status" value="2"/>
</dbReference>
<dbReference type="Pfam" id="PF07676">
    <property type="entry name" value="PD40"/>
    <property type="match status" value="3"/>
</dbReference>
<dbReference type="Gene3D" id="3.30.750.44">
    <property type="match status" value="1"/>
</dbReference>
<feature type="active site" description="Charge relay system" evidence="8">
    <location>
        <position position="1040"/>
    </location>
</feature>
<evidence type="ECO:0000313" key="13">
    <source>
        <dbReference type="EMBL" id="SOB86928.1"/>
    </source>
</evidence>
<feature type="chain" id="PRO_5012718682" description="Tricorn protease homolog" evidence="11">
    <location>
        <begin position="21"/>
        <end position="1075"/>
    </location>
</feature>
<evidence type="ECO:0000256" key="3">
    <source>
        <dbReference type="ARBA" id="ARBA00022490"/>
    </source>
</evidence>
<dbReference type="InterPro" id="IPR036034">
    <property type="entry name" value="PDZ_sf"/>
</dbReference>
<feature type="active site" description="Nucleophile" evidence="8">
    <location>
        <position position="984"/>
    </location>
</feature>
<dbReference type="PROSITE" id="PS50106">
    <property type="entry name" value="PDZ"/>
    <property type="match status" value="1"/>
</dbReference>
<proteinExistence type="inferred from homology"/>
<dbReference type="GO" id="GO:0006508">
    <property type="term" value="P:proteolysis"/>
    <property type="evidence" value="ECO:0007669"/>
    <property type="project" value="UniProtKB-UniRule"/>
</dbReference>
<feature type="region of interest" description="Disordered" evidence="10">
    <location>
        <begin position="541"/>
        <end position="582"/>
    </location>
</feature>
<evidence type="ECO:0000259" key="12">
    <source>
        <dbReference type="PROSITE" id="PS50106"/>
    </source>
</evidence>
<dbReference type="SUPFAM" id="SSF50156">
    <property type="entry name" value="PDZ domain-like"/>
    <property type="match status" value="1"/>
</dbReference>
<sequence length="1075" mass="115035">MIRRLAAALLVAASPLPLMAQDGPVARASFAEPTIAPDGQTIAFVSGGDIWEVARGGGIARLLVSDAATEGRPLYSPDGTQLAFTSTRGGSPNIYLLDLASGAVTRLTWAEATEELDSWSPDGRALYFASAAQEVGRQPDIFRIPATGGTPVQVSRERFLSEFHAAPSPDGRSLALVARGISSNQWWRNGSSHIDQSEIWMKSADTYRKLVGRPARHAWPMWSPDGATLTFMSDAGGTENLWRVAASGGEPTQLTRFTDGRVLFPSSNGRLIAFERDQAIWTFDPATGQAAPVAITLRGAPATPPRQHLRLPAFQKLALSPDGQKVAVIGRGEVFAASAKDGGVAQRITDTAVAEREVAWSPDSRRLLYIAERGPSMRVLVEQDVASERATVLTSAGVAAVPVYAPDGKSAAYVVDDRELHVVTLPAAGQPRTDRLLFTGAVATDERYGPKPVWSPDGKWIAFPVTDRRSFTNVHVVPAAGGTARPVSFLGNGQMGQIAWAPDGTYILFDTAQRSEQTKIVRVDLLPHVPRFKEDVFRDLFKPDRQPGTPAAPTDAPAAPAPAAPLPAAQRKGAASTNAKPAPKPVTIVWEGLRERATILPLGLSADTPVISGDGKTLVFRAEERGQSNLYSYNLDELAKEPPVPVQISQSDKPKGDFALSGDGKTLVYLDGGRIFSTALEGPKPKGIDVDASMDVDFAMEKQVMFDQAWGVLDRRFYDPKFHGKDWAALRTRYQPYLAGARTPDEARRVISLMIGELNASHTGIGRPQSGPGSLPNDRVGDLGVRFDASAVESGRGLVVREVIALGPAAIAGIRPGERIAAINGRAIRATDNLDALLENRVGDRVVIGVVGTGGQRSVTVRPVSASTAAGLAYRDWVADRRALVSKLSGGRLGYVHIADMSSDSLDQLYLDLDAENQSKQGVVVDIRNNNGGFVNGYALDVFTRRNYLLMTPRDLFPVPSRQALGQRALGVPTVLLTNESSLSDAEDFTEGYRTLGLGKVVGQPTSGWIIFTGAEPLIDGSSVRVPSTRIEDTRGQNMEGNPRPVDVTVERPLGETLTGNDAQLEAAVKVLLGA</sequence>